<protein>
    <submittedName>
        <fullName evidence="1">Uncharacterized protein</fullName>
    </submittedName>
</protein>
<sequence length="78" mass="8961">MKVNIIPGLHVLPECFLNDSHLLQEAEVLGQLRQRVFLCVEEVCLATVFCELNCRTETLATNRISTIHISKCWTLEYL</sequence>
<reference evidence="1 2" key="1">
    <citation type="submission" date="2019-05" db="EMBL/GenBank/DDBJ databases">
        <title>Another draft genome of Portunus trituberculatus and its Hox gene families provides insights of decapod evolution.</title>
        <authorList>
            <person name="Jeong J.-H."/>
            <person name="Song I."/>
            <person name="Kim S."/>
            <person name="Choi T."/>
            <person name="Kim D."/>
            <person name="Ryu S."/>
            <person name="Kim W."/>
        </authorList>
    </citation>
    <scope>NUCLEOTIDE SEQUENCE [LARGE SCALE GENOMIC DNA]</scope>
    <source>
        <tissue evidence="1">Muscle</tissue>
    </source>
</reference>
<dbReference type="EMBL" id="VSRR010000346">
    <property type="protein sequence ID" value="MPC14365.1"/>
    <property type="molecule type" value="Genomic_DNA"/>
</dbReference>
<keyword evidence="2" id="KW-1185">Reference proteome</keyword>
<dbReference type="Proteomes" id="UP000324222">
    <property type="component" value="Unassembled WGS sequence"/>
</dbReference>
<gene>
    <name evidence="1" type="ORF">E2C01_007128</name>
</gene>
<evidence type="ECO:0000313" key="2">
    <source>
        <dbReference type="Proteomes" id="UP000324222"/>
    </source>
</evidence>
<organism evidence="1 2">
    <name type="scientific">Portunus trituberculatus</name>
    <name type="common">Swimming crab</name>
    <name type="synonym">Neptunus trituberculatus</name>
    <dbReference type="NCBI Taxonomy" id="210409"/>
    <lineage>
        <taxon>Eukaryota</taxon>
        <taxon>Metazoa</taxon>
        <taxon>Ecdysozoa</taxon>
        <taxon>Arthropoda</taxon>
        <taxon>Crustacea</taxon>
        <taxon>Multicrustacea</taxon>
        <taxon>Malacostraca</taxon>
        <taxon>Eumalacostraca</taxon>
        <taxon>Eucarida</taxon>
        <taxon>Decapoda</taxon>
        <taxon>Pleocyemata</taxon>
        <taxon>Brachyura</taxon>
        <taxon>Eubrachyura</taxon>
        <taxon>Portunoidea</taxon>
        <taxon>Portunidae</taxon>
        <taxon>Portuninae</taxon>
        <taxon>Portunus</taxon>
    </lineage>
</organism>
<comment type="caution">
    <text evidence="1">The sequence shown here is derived from an EMBL/GenBank/DDBJ whole genome shotgun (WGS) entry which is preliminary data.</text>
</comment>
<name>A0A5B7CZ85_PORTR</name>
<proteinExistence type="predicted"/>
<accession>A0A5B7CZ85</accession>
<evidence type="ECO:0000313" key="1">
    <source>
        <dbReference type="EMBL" id="MPC14365.1"/>
    </source>
</evidence>
<dbReference type="AlphaFoldDB" id="A0A5B7CZ85"/>